<dbReference type="SUPFAM" id="SSF51182">
    <property type="entry name" value="RmlC-like cupins"/>
    <property type="match status" value="1"/>
</dbReference>
<dbReference type="Gene3D" id="1.10.260.40">
    <property type="entry name" value="lambda repressor-like DNA-binding domains"/>
    <property type="match status" value="1"/>
</dbReference>
<dbReference type="GO" id="GO:0003677">
    <property type="term" value="F:DNA binding"/>
    <property type="evidence" value="ECO:0007669"/>
    <property type="project" value="UniProtKB-KW"/>
</dbReference>
<name>A0A0A1MQ19_9BACI</name>
<evidence type="ECO:0000313" key="3">
    <source>
        <dbReference type="EMBL" id="CEI81794.1"/>
    </source>
</evidence>
<dbReference type="SUPFAM" id="SSF47413">
    <property type="entry name" value="lambda repressor-like DNA-binding domains"/>
    <property type="match status" value="1"/>
</dbReference>
<dbReference type="InterPro" id="IPR013096">
    <property type="entry name" value="Cupin_2"/>
</dbReference>
<reference evidence="3 4" key="1">
    <citation type="submission" date="2014-11" db="EMBL/GenBank/DDBJ databases">
        <authorList>
            <person name="Urmite Genomes Urmite Genomes"/>
        </authorList>
    </citation>
    <scope>NUCLEOTIDE SEQUENCE [LARGE SCALE GENOMIC DNA]</scope>
    <source>
        <strain evidence="3 4">Oc5</strain>
    </source>
</reference>
<dbReference type="GO" id="GO:0003700">
    <property type="term" value="F:DNA-binding transcription factor activity"/>
    <property type="evidence" value="ECO:0007669"/>
    <property type="project" value="TreeGrafter"/>
</dbReference>
<accession>A0A0A1MQ19</accession>
<feature type="domain" description="HTH cro/C1-type" evidence="2">
    <location>
        <begin position="9"/>
        <end position="63"/>
    </location>
</feature>
<evidence type="ECO:0000313" key="4">
    <source>
        <dbReference type="Proteomes" id="UP000040453"/>
    </source>
</evidence>
<dbReference type="AlphaFoldDB" id="A0A0A1MQ19"/>
<dbReference type="EMBL" id="CDGG01000001">
    <property type="protein sequence ID" value="CEI81794.1"/>
    <property type="molecule type" value="Genomic_DNA"/>
</dbReference>
<evidence type="ECO:0000256" key="1">
    <source>
        <dbReference type="ARBA" id="ARBA00023125"/>
    </source>
</evidence>
<dbReference type="Pfam" id="PF07883">
    <property type="entry name" value="Cupin_2"/>
    <property type="match status" value="1"/>
</dbReference>
<dbReference type="PANTHER" id="PTHR46797:SF25">
    <property type="entry name" value="TRANSCRIPTIONAL REGULATOR"/>
    <property type="match status" value="1"/>
</dbReference>
<keyword evidence="4" id="KW-1185">Reference proteome</keyword>
<dbReference type="CDD" id="cd02209">
    <property type="entry name" value="cupin_XRE_C"/>
    <property type="match status" value="1"/>
</dbReference>
<sequence length="175" mass="19898">MDELLGSELKKVRKSRQLTLQQLSDRSGLSVSFLSQIERGLRTLTFTSLKKICEALDVNVNFFFDNGDSSFVKKEKTSYKNTGNFSYKSLVGKMKHPDFIPARIDLEAGEYQQIPYTHSGQEFVYVLSGQLEVEIEGVKETLYSNESIHIDSSMAHHWYNATDETTKLLLVSSTK</sequence>
<dbReference type="InterPro" id="IPR011051">
    <property type="entry name" value="RmlC_Cupin_sf"/>
</dbReference>
<dbReference type="InterPro" id="IPR050807">
    <property type="entry name" value="TransReg_Diox_bact_type"/>
</dbReference>
<dbReference type="PROSITE" id="PS50943">
    <property type="entry name" value="HTH_CROC1"/>
    <property type="match status" value="1"/>
</dbReference>
<organism evidence="3 4">
    <name type="scientific">Oceanobacillus oncorhynchi</name>
    <dbReference type="NCBI Taxonomy" id="545501"/>
    <lineage>
        <taxon>Bacteria</taxon>
        <taxon>Bacillati</taxon>
        <taxon>Bacillota</taxon>
        <taxon>Bacilli</taxon>
        <taxon>Bacillales</taxon>
        <taxon>Bacillaceae</taxon>
        <taxon>Oceanobacillus</taxon>
    </lineage>
</organism>
<dbReference type="SMART" id="SM00530">
    <property type="entry name" value="HTH_XRE"/>
    <property type="match status" value="1"/>
</dbReference>
<proteinExistence type="predicted"/>
<keyword evidence="1" id="KW-0238">DNA-binding</keyword>
<dbReference type="GO" id="GO:0005829">
    <property type="term" value="C:cytosol"/>
    <property type="evidence" value="ECO:0007669"/>
    <property type="project" value="TreeGrafter"/>
</dbReference>
<evidence type="ECO:0000259" key="2">
    <source>
        <dbReference type="PROSITE" id="PS50943"/>
    </source>
</evidence>
<dbReference type="Proteomes" id="UP000040453">
    <property type="component" value="Unassembled WGS sequence"/>
</dbReference>
<dbReference type="STRING" id="545501.BN997_01647"/>
<dbReference type="InterPro" id="IPR014710">
    <property type="entry name" value="RmlC-like_jellyroll"/>
</dbReference>
<dbReference type="Gene3D" id="2.60.120.10">
    <property type="entry name" value="Jelly Rolls"/>
    <property type="match status" value="1"/>
</dbReference>
<dbReference type="PANTHER" id="PTHR46797">
    <property type="entry name" value="HTH-TYPE TRANSCRIPTIONAL REGULATOR"/>
    <property type="match status" value="1"/>
</dbReference>
<gene>
    <name evidence="3" type="primary">clgR_1</name>
    <name evidence="3" type="ORF">BN997_01647</name>
</gene>
<protein>
    <submittedName>
        <fullName evidence="3">Transcriptional regulator ClgR</fullName>
    </submittedName>
</protein>
<dbReference type="RefSeq" id="WP_042531170.1">
    <property type="nucleotide sequence ID" value="NZ_CAXOIH010000009.1"/>
</dbReference>
<dbReference type="InterPro" id="IPR001387">
    <property type="entry name" value="Cro/C1-type_HTH"/>
</dbReference>
<dbReference type="Pfam" id="PF01381">
    <property type="entry name" value="HTH_3"/>
    <property type="match status" value="1"/>
</dbReference>
<dbReference type="InterPro" id="IPR010982">
    <property type="entry name" value="Lambda_DNA-bd_dom_sf"/>
</dbReference>
<dbReference type="CDD" id="cd00093">
    <property type="entry name" value="HTH_XRE"/>
    <property type="match status" value="1"/>
</dbReference>
<dbReference type="OrthoDB" id="34624at2"/>